<evidence type="ECO:0000313" key="1">
    <source>
        <dbReference type="EMBL" id="MPC55304.1"/>
    </source>
</evidence>
<name>A0A5B7GFI8_PORTR</name>
<evidence type="ECO:0000313" key="2">
    <source>
        <dbReference type="Proteomes" id="UP000324222"/>
    </source>
</evidence>
<comment type="caution">
    <text evidence="1">The sequence shown here is derived from an EMBL/GenBank/DDBJ whole genome shotgun (WGS) entry which is preliminary data.</text>
</comment>
<gene>
    <name evidence="1" type="ORF">E2C01_049236</name>
</gene>
<keyword evidence="2" id="KW-1185">Reference proteome</keyword>
<dbReference type="AlphaFoldDB" id="A0A5B7GFI8"/>
<accession>A0A5B7GFI8</accession>
<organism evidence="1 2">
    <name type="scientific">Portunus trituberculatus</name>
    <name type="common">Swimming crab</name>
    <name type="synonym">Neptunus trituberculatus</name>
    <dbReference type="NCBI Taxonomy" id="210409"/>
    <lineage>
        <taxon>Eukaryota</taxon>
        <taxon>Metazoa</taxon>
        <taxon>Ecdysozoa</taxon>
        <taxon>Arthropoda</taxon>
        <taxon>Crustacea</taxon>
        <taxon>Multicrustacea</taxon>
        <taxon>Malacostraca</taxon>
        <taxon>Eumalacostraca</taxon>
        <taxon>Eucarida</taxon>
        <taxon>Decapoda</taxon>
        <taxon>Pleocyemata</taxon>
        <taxon>Brachyura</taxon>
        <taxon>Eubrachyura</taxon>
        <taxon>Portunoidea</taxon>
        <taxon>Portunidae</taxon>
        <taxon>Portuninae</taxon>
        <taxon>Portunus</taxon>
    </lineage>
</organism>
<proteinExistence type="predicted"/>
<protein>
    <submittedName>
        <fullName evidence="1">Uncharacterized protein</fullName>
    </submittedName>
</protein>
<dbReference type="Proteomes" id="UP000324222">
    <property type="component" value="Unassembled WGS sequence"/>
</dbReference>
<reference evidence="1 2" key="1">
    <citation type="submission" date="2019-05" db="EMBL/GenBank/DDBJ databases">
        <title>Another draft genome of Portunus trituberculatus and its Hox gene families provides insights of decapod evolution.</title>
        <authorList>
            <person name="Jeong J.-H."/>
            <person name="Song I."/>
            <person name="Kim S."/>
            <person name="Choi T."/>
            <person name="Kim D."/>
            <person name="Ryu S."/>
            <person name="Kim W."/>
        </authorList>
    </citation>
    <scope>NUCLEOTIDE SEQUENCE [LARGE SCALE GENOMIC DNA]</scope>
    <source>
        <tissue evidence="1">Muscle</tissue>
    </source>
</reference>
<sequence>MQTTFERVVAVAGSRIRDITYSFQELQMDSDKCVADHFQFTEVVMINSEDNVSVKTPLRLERRVWRVNSWLAAV</sequence>
<dbReference type="EMBL" id="VSRR010013064">
    <property type="protein sequence ID" value="MPC55304.1"/>
    <property type="molecule type" value="Genomic_DNA"/>
</dbReference>